<name>A0A9Q1J2M0_SYNKA</name>
<accession>A0A9Q1J2M0</accession>
<dbReference type="EMBL" id="JAINUF010000004">
    <property type="protein sequence ID" value="KAJ8363891.1"/>
    <property type="molecule type" value="Genomic_DNA"/>
</dbReference>
<comment type="caution">
    <text evidence="2">The sequence shown here is derived from an EMBL/GenBank/DDBJ whole genome shotgun (WGS) entry which is preliminary data.</text>
</comment>
<feature type="compositionally biased region" description="Polar residues" evidence="1">
    <location>
        <begin position="82"/>
        <end position="91"/>
    </location>
</feature>
<dbReference type="Proteomes" id="UP001152622">
    <property type="component" value="Chromosome 4"/>
</dbReference>
<feature type="region of interest" description="Disordered" evidence="1">
    <location>
        <begin position="109"/>
        <end position="128"/>
    </location>
</feature>
<evidence type="ECO:0000313" key="2">
    <source>
        <dbReference type="EMBL" id="KAJ8363891.1"/>
    </source>
</evidence>
<keyword evidence="3" id="KW-1185">Reference proteome</keyword>
<gene>
    <name evidence="2" type="ORF">SKAU_G00127220</name>
</gene>
<feature type="region of interest" description="Disordered" evidence="1">
    <location>
        <begin position="55"/>
        <end position="102"/>
    </location>
</feature>
<evidence type="ECO:0000256" key="1">
    <source>
        <dbReference type="SAM" id="MobiDB-lite"/>
    </source>
</evidence>
<proteinExistence type="predicted"/>
<reference evidence="2" key="1">
    <citation type="journal article" date="2023" name="Science">
        <title>Genome structures resolve the early diversification of teleost fishes.</title>
        <authorList>
            <person name="Parey E."/>
            <person name="Louis A."/>
            <person name="Montfort J."/>
            <person name="Bouchez O."/>
            <person name="Roques C."/>
            <person name="Iampietro C."/>
            <person name="Lluch J."/>
            <person name="Castinel A."/>
            <person name="Donnadieu C."/>
            <person name="Desvignes T."/>
            <person name="Floi Bucao C."/>
            <person name="Jouanno E."/>
            <person name="Wen M."/>
            <person name="Mejri S."/>
            <person name="Dirks R."/>
            <person name="Jansen H."/>
            <person name="Henkel C."/>
            <person name="Chen W.J."/>
            <person name="Zahm M."/>
            <person name="Cabau C."/>
            <person name="Klopp C."/>
            <person name="Thompson A.W."/>
            <person name="Robinson-Rechavi M."/>
            <person name="Braasch I."/>
            <person name="Lecointre G."/>
            <person name="Bobe J."/>
            <person name="Postlethwait J.H."/>
            <person name="Berthelot C."/>
            <person name="Roest Crollius H."/>
            <person name="Guiguen Y."/>
        </authorList>
    </citation>
    <scope>NUCLEOTIDE SEQUENCE</scope>
    <source>
        <strain evidence="2">WJC10195</strain>
    </source>
</reference>
<evidence type="ECO:0000313" key="3">
    <source>
        <dbReference type="Proteomes" id="UP001152622"/>
    </source>
</evidence>
<organism evidence="2 3">
    <name type="scientific">Synaphobranchus kaupii</name>
    <name type="common">Kaup's arrowtooth eel</name>
    <dbReference type="NCBI Taxonomy" id="118154"/>
    <lineage>
        <taxon>Eukaryota</taxon>
        <taxon>Metazoa</taxon>
        <taxon>Chordata</taxon>
        <taxon>Craniata</taxon>
        <taxon>Vertebrata</taxon>
        <taxon>Euteleostomi</taxon>
        <taxon>Actinopterygii</taxon>
        <taxon>Neopterygii</taxon>
        <taxon>Teleostei</taxon>
        <taxon>Anguilliformes</taxon>
        <taxon>Synaphobranchidae</taxon>
        <taxon>Synaphobranchus</taxon>
    </lineage>
</organism>
<dbReference type="AlphaFoldDB" id="A0A9Q1J2M0"/>
<feature type="compositionally biased region" description="Basic and acidic residues" evidence="1">
    <location>
        <begin position="119"/>
        <end position="128"/>
    </location>
</feature>
<sequence>MATLAWTADDGFIARSPNPRSPYRRLFNCAVHYALMLPLPSTLLTLSRLRKQIKEKRKELPSRSSLRNLCKHTKLPGERTNKPPSRQSGEPQTAAEKVCSRSVGSTDGLLATHVARGADGARGRGKDG</sequence>
<protein>
    <submittedName>
        <fullName evidence="2">Uncharacterized protein</fullName>
    </submittedName>
</protein>